<sequence length="272" mass="29451">MSSVQIGPFMFATGLLLAVLGFITANIVAAVLDRKHKSGAENTVFWGVLWGVIAGRLAYVVSHLSLYQGAWTAALDLRDGDINIAAALVVAGLYYLFRWYKNRRLWPALPAAVVSGLLVAAVLHLLLGSGDTVRGKALPHLTLQALEPVDSNRSLADFTGKPVVLNLWASWCGPCRREMPAFEQAQAMNPDITFIFLNQGESAQIANDFLKQEGLSLEHVYLDPQQQALASVGSAGLPTTVFIDASGNVIDLRAGELSLPSLRAYLERLRKP</sequence>
<evidence type="ECO:0000256" key="4">
    <source>
        <dbReference type="ARBA" id="ARBA00023284"/>
    </source>
</evidence>
<reference evidence="7" key="1">
    <citation type="submission" date="2021-11" db="EMBL/GenBank/DDBJ databases">
        <title>Draft genome sequence of Alcaligenes endophyticus type strain CCUG 75668T.</title>
        <authorList>
            <person name="Salva-Serra F."/>
            <person name="Duran R.E."/>
            <person name="Seeger M."/>
            <person name="Moore E.R.B."/>
            <person name="Jaen-Luchoro D."/>
        </authorList>
    </citation>
    <scope>NUCLEOTIDE SEQUENCE</scope>
    <source>
        <strain evidence="7">CCUG 75668</strain>
    </source>
</reference>
<dbReference type="SUPFAM" id="SSF52833">
    <property type="entry name" value="Thioredoxin-like"/>
    <property type="match status" value="1"/>
</dbReference>
<feature type="domain" description="Thioredoxin" evidence="6">
    <location>
        <begin position="132"/>
        <end position="271"/>
    </location>
</feature>
<comment type="caution">
    <text evidence="7">The sequence shown here is derived from an EMBL/GenBank/DDBJ whole genome shotgun (WGS) entry which is preliminary data.</text>
</comment>
<gene>
    <name evidence="7" type="ORF">LMS43_10240</name>
</gene>
<organism evidence="7 8">
    <name type="scientific">Alcaligenes endophyticus</name>
    <dbReference type="NCBI Taxonomy" id="1929088"/>
    <lineage>
        <taxon>Bacteria</taxon>
        <taxon>Pseudomonadati</taxon>
        <taxon>Pseudomonadota</taxon>
        <taxon>Betaproteobacteria</taxon>
        <taxon>Burkholderiales</taxon>
        <taxon>Alcaligenaceae</taxon>
        <taxon>Alcaligenes</taxon>
    </lineage>
</organism>
<dbReference type="InterPro" id="IPR013766">
    <property type="entry name" value="Thioredoxin_domain"/>
</dbReference>
<dbReference type="RefSeq" id="WP_266124336.1">
    <property type="nucleotide sequence ID" value="NZ_JAJHNU010000002.1"/>
</dbReference>
<keyword evidence="5" id="KW-0472">Membrane</keyword>
<dbReference type="InterPro" id="IPR036249">
    <property type="entry name" value="Thioredoxin-like_sf"/>
</dbReference>
<dbReference type="PROSITE" id="PS00194">
    <property type="entry name" value="THIOREDOXIN_1"/>
    <property type="match status" value="1"/>
</dbReference>
<evidence type="ECO:0000259" key="6">
    <source>
        <dbReference type="PROSITE" id="PS51352"/>
    </source>
</evidence>
<keyword evidence="4" id="KW-0676">Redox-active center</keyword>
<feature type="transmembrane region" description="Helical" evidence="5">
    <location>
        <begin position="82"/>
        <end position="100"/>
    </location>
</feature>
<dbReference type="Pfam" id="PF08534">
    <property type="entry name" value="Redoxin"/>
    <property type="match status" value="1"/>
</dbReference>
<keyword evidence="3" id="KW-1015">Disulfide bond</keyword>
<dbReference type="CDD" id="cd02966">
    <property type="entry name" value="TlpA_like_family"/>
    <property type="match status" value="1"/>
</dbReference>
<feature type="transmembrane region" description="Helical" evidence="5">
    <location>
        <begin position="44"/>
        <end position="62"/>
    </location>
</feature>
<evidence type="ECO:0000256" key="5">
    <source>
        <dbReference type="SAM" id="Phobius"/>
    </source>
</evidence>
<dbReference type="EMBL" id="JAJHNU010000002">
    <property type="protein sequence ID" value="MDN4121669.1"/>
    <property type="molecule type" value="Genomic_DNA"/>
</dbReference>
<keyword evidence="5" id="KW-0812">Transmembrane</keyword>
<dbReference type="PANTHER" id="PTHR42852:SF6">
    <property type="entry name" value="THIOL:DISULFIDE INTERCHANGE PROTEIN DSBE"/>
    <property type="match status" value="1"/>
</dbReference>
<dbReference type="PROSITE" id="PS51352">
    <property type="entry name" value="THIOREDOXIN_2"/>
    <property type="match status" value="1"/>
</dbReference>
<evidence type="ECO:0000313" key="8">
    <source>
        <dbReference type="Proteomes" id="UP001168613"/>
    </source>
</evidence>
<keyword evidence="5" id="KW-1133">Transmembrane helix</keyword>
<dbReference type="InterPro" id="IPR017937">
    <property type="entry name" value="Thioredoxin_CS"/>
</dbReference>
<dbReference type="PANTHER" id="PTHR42852">
    <property type="entry name" value="THIOL:DISULFIDE INTERCHANGE PROTEIN DSBE"/>
    <property type="match status" value="1"/>
</dbReference>
<evidence type="ECO:0000256" key="1">
    <source>
        <dbReference type="ARBA" id="ARBA00004196"/>
    </source>
</evidence>
<name>A0ABT8EK44_9BURK</name>
<evidence type="ECO:0000313" key="7">
    <source>
        <dbReference type="EMBL" id="MDN4121669.1"/>
    </source>
</evidence>
<protein>
    <submittedName>
        <fullName evidence="7">TlpA family protein disulfide reductase</fullName>
    </submittedName>
</protein>
<keyword evidence="2" id="KW-0201">Cytochrome c-type biogenesis</keyword>
<keyword evidence="8" id="KW-1185">Reference proteome</keyword>
<evidence type="ECO:0000256" key="2">
    <source>
        <dbReference type="ARBA" id="ARBA00022748"/>
    </source>
</evidence>
<evidence type="ECO:0000256" key="3">
    <source>
        <dbReference type="ARBA" id="ARBA00023157"/>
    </source>
</evidence>
<feature type="transmembrane region" description="Helical" evidence="5">
    <location>
        <begin position="107"/>
        <end position="127"/>
    </location>
</feature>
<accession>A0ABT8EK44</accession>
<dbReference type="Proteomes" id="UP001168613">
    <property type="component" value="Unassembled WGS sequence"/>
</dbReference>
<dbReference type="InterPro" id="IPR013740">
    <property type="entry name" value="Redoxin"/>
</dbReference>
<feature type="transmembrane region" description="Helical" evidence="5">
    <location>
        <begin position="6"/>
        <end position="32"/>
    </location>
</feature>
<dbReference type="Gene3D" id="3.40.30.10">
    <property type="entry name" value="Glutaredoxin"/>
    <property type="match status" value="1"/>
</dbReference>
<proteinExistence type="predicted"/>
<dbReference type="InterPro" id="IPR050553">
    <property type="entry name" value="Thioredoxin_ResA/DsbE_sf"/>
</dbReference>
<comment type="subcellular location">
    <subcellularLocation>
        <location evidence="1">Cell envelope</location>
    </subcellularLocation>
</comment>